<keyword evidence="2" id="KW-1185">Reference proteome</keyword>
<dbReference type="Proteomes" id="UP001459277">
    <property type="component" value="Unassembled WGS sequence"/>
</dbReference>
<evidence type="ECO:0000313" key="1">
    <source>
        <dbReference type="EMBL" id="KAL0005398.1"/>
    </source>
</evidence>
<organism evidence="1 2">
    <name type="scientific">Lithocarpus litseifolius</name>
    <dbReference type="NCBI Taxonomy" id="425828"/>
    <lineage>
        <taxon>Eukaryota</taxon>
        <taxon>Viridiplantae</taxon>
        <taxon>Streptophyta</taxon>
        <taxon>Embryophyta</taxon>
        <taxon>Tracheophyta</taxon>
        <taxon>Spermatophyta</taxon>
        <taxon>Magnoliopsida</taxon>
        <taxon>eudicotyledons</taxon>
        <taxon>Gunneridae</taxon>
        <taxon>Pentapetalae</taxon>
        <taxon>rosids</taxon>
        <taxon>fabids</taxon>
        <taxon>Fagales</taxon>
        <taxon>Fagaceae</taxon>
        <taxon>Lithocarpus</taxon>
    </lineage>
</organism>
<proteinExistence type="predicted"/>
<gene>
    <name evidence="1" type="ORF">SO802_012959</name>
</gene>
<evidence type="ECO:0000313" key="2">
    <source>
        <dbReference type="Proteomes" id="UP001459277"/>
    </source>
</evidence>
<protein>
    <recommendedName>
        <fullName evidence="3">Secreted protein</fullName>
    </recommendedName>
</protein>
<name>A0AAW2D6T3_9ROSI</name>
<dbReference type="EMBL" id="JAZDWU010000004">
    <property type="protein sequence ID" value="KAL0005398.1"/>
    <property type="molecule type" value="Genomic_DNA"/>
</dbReference>
<reference evidence="1 2" key="1">
    <citation type="submission" date="2024-01" db="EMBL/GenBank/DDBJ databases">
        <title>A telomere-to-telomere, gap-free genome of sweet tea (Lithocarpus litseifolius).</title>
        <authorList>
            <person name="Zhou J."/>
        </authorList>
    </citation>
    <scope>NUCLEOTIDE SEQUENCE [LARGE SCALE GENOMIC DNA]</scope>
    <source>
        <strain evidence="1">Zhou-2022a</strain>
        <tissue evidence="1">Leaf</tissue>
    </source>
</reference>
<accession>A0AAW2D6T3</accession>
<dbReference type="AlphaFoldDB" id="A0AAW2D6T3"/>
<comment type="caution">
    <text evidence="1">The sequence shown here is derived from an EMBL/GenBank/DDBJ whole genome shotgun (WGS) entry which is preliminary data.</text>
</comment>
<sequence>MAVVVASCVFITENAEMTTSESPSTMKEGRLRSIVRVMARTAASASTSSEEDGSCIFSTKEAITFP</sequence>
<evidence type="ECO:0008006" key="3">
    <source>
        <dbReference type="Google" id="ProtNLM"/>
    </source>
</evidence>